<feature type="transmembrane region" description="Helical" evidence="8">
    <location>
        <begin position="183"/>
        <end position="203"/>
    </location>
</feature>
<keyword evidence="5 8" id="KW-0812">Transmembrane</keyword>
<feature type="transmembrane region" description="Helical" evidence="8">
    <location>
        <begin position="30"/>
        <end position="48"/>
    </location>
</feature>
<feature type="transmembrane region" description="Helical" evidence="8">
    <location>
        <begin position="55"/>
        <end position="78"/>
    </location>
</feature>
<feature type="transmembrane region" description="Helical" evidence="8">
    <location>
        <begin position="361"/>
        <end position="379"/>
    </location>
</feature>
<name>A0A9X1IHL4_9PROT</name>
<comment type="caution">
    <text evidence="9">The sequence shown here is derived from an EMBL/GenBank/DDBJ whole genome shotgun (WGS) entry which is preliminary data.</text>
</comment>
<feature type="transmembrane region" description="Helical" evidence="8">
    <location>
        <begin position="480"/>
        <end position="501"/>
    </location>
</feature>
<feature type="transmembrane region" description="Helical" evidence="8">
    <location>
        <begin position="283"/>
        <end position="303"/>
    </location>
</feature>
<feature type="transmembrane region" description="Helical" evidence="8">
    <location>
        <begin position="215"/>
        <end position="237"/>
    </location>
</feature>
<evidence type="ECO:0000256" key="4">
    <source>
        <dbReference type="ARBA" id="ARBA00022475"/>
    </source>
</evidence>
<comment type="subcellular location">
    <subcellularLocation>
        <location evidence="8">Cell inner membrane</location>
        <topology evidence="8">Multi-pass membrane protein</topology>
    </subcellularLocation>
    <subcellularLocation>
        <location evidence="1">Cell membrane</location>
        <topology evidence="1">Multi-pass membrane protein</topology>
    </subcellularLocation>
</comment>
<dbReference type="Proteomes" id="UP001139311">
    <property type="component" value="Unassembled WGS sequence"/>
</dbReference>
<evidence type="ECO:0000256" key="1">
    <source>
        <dbReference type="ARBA" id="ARBA00004651"/>
    </source>
</evidence>
<dbReference type="PANTHER" id="PTHR30003:SF0">
    <property type="entry name" value="GLYCOLATE PERMEASE GLCA-RELATED"/>
    <property type="match status" value="1"/>
</dbReference>
<evidence type="ECO:0000256" key="6">
    <source>
        <dbReference type="ARBA" id="ARBA00022989"/>
    </source>
</evidence>
<reference evidence="9" key="1">
    <citation type="submission" date="2021-10" db="EMBL/GenBank/DDBJ databases">
        <title>Roseicella aerolatum sp. nov., isolated from aerosols of e-waste dismantling site.</title>
        <authorList>
            <person name="Qin T."/>
        </authorList>
    </citation>
    <scope>NUCLEOTIDE SEQUENCE</scope>
    <source>
        <strain evidence="9">GB24</strain>
    </source>
</reference>
<feature type="transmembrane region" description="Helical" evidence="8">
    <location>
        <begin position="323"/>
        <end position="340"/>
    </location>
</feature>
<protein>
    <recommendedName>
        <fullName evidence="8">L-lactate permease</fullName>
    </recommendedName>
</protein>
<feature type="transmembrane region" description="Helical" evidence="8">
    <location>
        <begin position="399"/>
        <end position="423"/>
    </location>
</feature>
<dbReference type="GO" id="GO:0015129">
    <property type="term" value="F:lactate transmembrane transporter activity"/>
    <property type="evidence" value="ECO:0007669"/>
    <property type="project" value="UniProtKB-UniRule"/>
</dbReference>
<dbReference type="InterPro" id="IPR003804">
    <property type="entry name" value="Lactate_perm"/>
</dbReference>
<evidence type="ECO:0000256" key="5">
    <source>
        <dbReference type="ARBA" id="ARBA00022692"/>
    </source>
</evidence>
<sequence>MAAALAALLPILLILGLMVGLRWAAAPAGLAGLLAALPVALLVFGWHGPDGAGGLGWALAGVGAEAGFAALTILWIVFPALCIHELQLASGATATLRRALARLSDDPRMAALLVAWFFALFSEGAAGFGTPVALAAPILVTLGFPPARAVALALIGHAVGVSFGAVGTPVLPQVAATGLDATALSGMTALLHALLGWTMALAVHRLAMAQGGRAGLAWPLLAAAAFLLPFAAIAVLVGPELPTLGGALLGGGAFALAVRAHAGARDAAEAPSARELRDAAAPYLALLALILATRLVPPLREALSGLAWSWTLFDAFSGSFRPLYHPGTMLLLGLLLGGLARGTGAGAFREAARRAAARMPPVLLALLAMLGLARLMVHAGMIEALAEAAAGALGGAWPLLAPATGALGTFVTGSATASNILLTDFQRATAEALDLPLLLLIAAQGFGAAIGNIICPHNIVAGAATVGLAGRETGEVMRRTLPACALYTVLGGALVLALVTVMA</sequence>
<evidence type="ECO:0000313" key="9">
    <source>
        <dbReference type="EMBL" id="MCB4824809.1"/>
    </source>
</evidence>
<evidence type="ECO:0000256" key="8">
    <source>
        <dbReference type="RuleBase" id="RU365092"/>
    </source>
</evidence>
<dbReference type="RefSeq" id="WP_226613313.1">
    <property type="nucleotide sequence ID" value="NZ_JAJAQI010000053.1"/>
</dbReference>
<keyword evidence="7 8" id="KW-0472">Membrane</keyword>
<feature type="transmembrane region" description="Helical" evidence="8">
    <location>
        <begin position="243"/>
        <end position="262"/>
    </location>
</feature>
<organism evidence="9 10">
    <name type="scientific">Roseicella aerolata</name>
    <dbReference type="NCBI Taxonomy" id="2883479"/>
    <lineage>
        <taxon>Bacteria</taxon>
        <taxon>Pseudomonadati</taxon>
        <taxon>Pseudomonadota</taxon>
        <taxon>Alphaproteobacteria</taxon>
        <taxon>Acetobacterales</taxon>
        <taxon>Roseomonadaceae</taxon>
        <taxon>Roseicella</taxon>
    </lineage>
</organism>
<proteinExistence type="inferred from homology"/>
<dbReference type="GO" id="GO:0005886">
    <property type="term" value="C:plasma membrane"/>
    <property type="evidence" value="ECO:0007669"/>
    <property type="project" value="UniProtKB-SubCell"/>
</dbReference>
<feature type="transmembrane region" description="Helical" evidence="8">
    <location>
        <begin position="149"/>
        <end position="171"/>
    </location>
</feature>
<evidence type="ECO:0000313" key="10">
    <source>
        <dbReference type="Proteomes" id="UP001139311"/>
    </source>
</evidence>
<keyword evidence="4" id="KW-1003">Cell membrane</keyword>
<evidence type="ECO:0000256" key="2">
    <source>
        <dbReference type="ARBA" id="ARBA00010100"/>
    </source>
</evidence>
<dbReference type="GO" id="GO:0015295">
    <property type="term" value="F:solute:proton symporter activity"/>
    <property type="evidence" value="ECO:0007669"/>
    <property type="project" value="TreeGrafter"/>
</dbReference>
<keyword evidence="6 8" id="KW-1133">Transmembrane helix</keyword>
<feature type="transmembrane region" description="Helical" evidence="8">
    <location>
        <begin position="113"/>
        <end position="142"/>
    </location>
</feature>
<comment type="function">
    <text evidence="8">Uptake of L-lactate across the membrane. Can also transport D-lactate and glycolate.</text>
</comment>
<keyword evidence="8" id="KW-0997">Cell inner membrane</keyword>
<keyword evidence="3 8" id="KW-0813">Transport</keyword>
<keyword evidence="10" id="KW-1185">Reference proteome</keyword>
<evidence type="ECO:0000256" key="7">
    <source>
        <dbReference type="ARBA" id="ARBA00023136"/>
    </source>
</evidence>
<comment type="similarity">
    <text evidence="2 8">Belongs to the lactate permease family.</text>
</comment>
<dbReference type="Pfam" id="PF02652">
    <property type="entry name" value="Lactate_perm"/>
    <property type="match status" value="1"/>
</dbReference>
<dbReference type="EMBL" id="JAJAQI010000053">
    <property type="protein sequence ID" value="MCB4824809.1"/>
    <property type="molecule type" value="Genomic_DNA"/>
</dbReference>
<dbReference type="PANTHER" id="PTHR30003">
    <property type="entry name" value="L-LACTATE PERMEASE"/>
    <property type="match status" value="1"/>
</dbReference>
<gene>
    <name evidence="9" type="ORF">LHA35_24050</name>
</gene>
<accession>A0A9X1IHL4</accession>
<dbReference type="AlphaFoldDB" id="A0A9X1IHL4"/>
<evidence type="ECO:0000256" key="3">
    <source>
        <dbReference type="ARBA" id="ARBA00022448"/>
    </source>
</evidence>